<dbReference type="AlphaFoldDB" id="A0A9Q1G8I6"/>
<organism evidence="5 6">
    <name type="scientific">Synaphobranchus kaupii</name>
    <name type="common">Kaup's arrowtooth eel</name>
    <dbReference type="NCBI Taxonomy" id="118154"/>
    <lineage>
        <taxon>Eukaryota</taxon>
        <taxon>Metazoa</taxon>
        <taxon>Chordata</taxon>
        <taxon>Craniata</taxon>
        <taxon>Vertebrata</taxon>
        <taxon>Euteleostomi</taxon>
        <taxon>Actinopterygii</taxon>
        <taxon>Neopterygii</taxon>
        <taxon>Teleostei</taxon>
        <taxon>Anguilliformes</taxon>
        <taxon>Synaphobranchidae</taxon>
        <taxon>Synaphobranchus</taxon>
    </lineage>
</organism>
<keyword evidence="2" id="KW-0677">Repeat</keyword>
<dbReference type="SUPFAM" id="SSF117281">
    <property type="entry name" value="Kelch motif"/>
    <property type="match status" value="1"/>
</dbReference>
<evidence type="ECO:0000256" key="2">
    <source>
        <dbReference type="ARBA" id="ARBA00022737"/>
    </source>
</evidence>
<reference evidence="5" key="1">
    <citation type="journal article" date="2023" name="Science">
        <title>Genome structures resolve the early diversification of teleost fishes.</title>
        <authorList>
            <person name="Parey E."/>
            <person name="Louis A."/>
            <person name="Montfort J."/>
            <person name="Bouchez O."/>
            <person name="Roques C."/>
            <person name="Iampietro C."/>
            <person name="Lluch J."/>
            <person name="Castinel A."/>
            <person name="Donnadieu C."/>
            <person name="Desvignes T."/>
            <person name="Floi Bucao C."/>
            <person name="Jouanno E."/>
            <person name="Wen M."/>
            <person name="Mejri S."/>
            <person name="Dirks R."/>
            <person name="Jansen H."/>
            <person name="Henkel C."/>
            <person name="Chen W.J."/>
            <person name="Zahm M."/>
            <person name="Cabau C."/>
            <person name="Klopp C."/>
            <person name="Thompson A.W."/>
            <person name="Robinson-Rechavi M."/>
            <person name="Braasch I."/>
            <person name="Lecointre G."/>
            <person name="Bobe J."/>
            <person name="Postlethwait J.H."/>
            <person name="Berthelot C."/>
            <person name="Roest Crollius H."/>
            <person name="Guiguen Y."/>
        </authorList>
    </citation>
    <scope>NUCLEOTIDE SEQUENCE</scope>
    <source>
        <strain evidence="5">WJC10195</strain>
    </source>
</reference>
<keyword evidence="1" id="KW-0880">Kelch repeat</keyword>
<evidence type="ECO:0000256" key="3">
    <source>
        <dbReference type="SAM" id="MobiDB-lite"/>
    </source>
</evidence>
<evidence type="ECO:0000259" key="4">
    <source>
        <dbReference type="PROSITE" id="PS50097"/>
    </source>
</evidence>
<dbReference type="InterPro" id="IPR011333">
    <property type="entry name" value="SKP1/BTB/POZ_sf"/>
</dbReference>
<dbReference type="OrthoDB" id="6359816at2759"/>
<dbReference type="InterPro" id="IPR000210">
    <property type="entry name" value="BTB/POZ_dom"/>
</dbReference>
<protein>
    <recommendedName>
        <fullName evidence="4">BTB domain-containing protein</fullName>
    </recommendedName>
</protein>
<sequence length="1045" mass="114236">MCPHPCTGAHVAGCLAVNSATFSHPAAVHRIASHRIASHPSKWKLGGDSWDATMSELSERRPVNTDYAVSLLEQLKFFYEQKLLTDVVLLVEDSEFPCHKMVLATCSSYFSLEEESAPGGLQCLLVEDVLLQCRDYLVKKINADNCVRMLSIGDMFSCSELKQSAKRMVEHKRAMLWLEYNMEARSQHLSSVLSQIRIDALSEVTQRAWFQGLPPNDKSVVVQGLYKSMPKFFKPRLGMTKEEMLIFVEAATADSPADGPGAGPPHAVVCYSPQAEKVYKLSSPPGDLQKVGTLVTPGQRHLHRRGARSPLKTLHRQPRARPVGGRCRGGGRLQAVFRSSDGFFWFDAQQNAWVAKTPMLCARIRPVGGELNKRTVERYDRERDDVDHGSARCPPPGNWSTAVAARDCVYVMTHDLTYCYFPRADAWAEMAVRKTSRCFASAAAFDDLIFYVGGLHVVSNSGVRLPHQHGVDGSSVTVEVYDVAKNEWRLGANIPAKRYSDPCTHMNERAKYAIYQYDLELDRWYLRQPVSERVLWDLGKDFRCAVGKLYPSCLEESPWKPPTYLFSPDGAEEFEVDGEMKAGGGGVLCDIIVHPSSSESLNDRRWGFQQCEEEEEGEMKDWGARPAGGCSLGHGMLWAGGSRHGGRLGQVHTPPHSPAQEDLPQDTYRFAARSNLPFIPFIGSFVLSDRPVATQTSGDSPHARRHSAPTVPQRCSIPSPDHAPLGSGTAEQSNRTEGKLICSLTACLSGEPRYLCPPPPLCGRGLSSDPKIQAQRSDEGGAVVNQKLLVICVRGRGGRGGARSKPVPSRKTSSPVLCHVFDQVVCEAQVSCGQTQQLPELRVPLLAEEDVGRPGNEAAHRHIGQQVVLLQGHVRQAEAGHQAGGEGGGTAGRLRLYGDGQAWLGVEGFGQLRRGPLISGARLLQHAGVQRLPVALRGLGRGTGRRLQVVVVPRGKRRVFRPFVGGATLAVLLPLLLPHHLLRGLAHQLSGGVGDVRDGHGDKLLGSGDSRDEGRLVRRAVLGLVVGGVGQAVLDHSCRGQRRAL</sequence>
<dbReference type="Gene3D" id="3.30.710.10">
    <property type="entry name" value="Potassium Channel Kv1.1, Chain A"/>
    <property type="match status" value="1"/>
</dbReference>
<dbReference type="PANTHER" id="PTHR24412">
    <property type="entry name" value="KELCH PROTEIN"/>
    <property type="match status" value="1"/>
</dbReference>
<accession>A0A9Q1G8I6</accession>
<keyword evidence="6" id="KW-1185">Reference proteome</keyword>
<dbReference type="Pfam" id="PF00651">
    <property type="entry name" value="BTB"/>
    <property type="match status" value="1"/>
</dbReference>
<dbReference type="Gene3D" id="2.120.10.80">
    <property type="entry name" value="Kelch-type beta propeller"/>
    <property type="match status" value="1"/>
</dbReference>
<feature type="region of interest" description="Disordered" evidence="3">
    <location>
        <begin position="692"/>
        <end position="734"/>
    </location>
</feature>
<dbReference type="SUPFAM" id="SSF54695">
    <property type="entry name" value="POZ domain"/>
    <property type="match status" value="1"/>
</dbReference>
<gene>
    <name evidence="5" type="ORF">SKAU_G00074670</name>
</gene>
<dbReference type="SMART" id="SM00225">
    <property type="entry name" value="BTB"/>
    <property type="match status" value="1"/>
</dbReference>
<evidence type="ECO:0000313" key="5">
    <source>
        <dbReference type="EMBL" id="KAJ8376887.1"/>
    </source>
</evidence>
<dbReference type="EMBL" id="JAINUF010000002">
    <property type="protein sequence ID" value="KAJ8376887.1"/>
    <property type="molecule type" value="Genomic_DNA"/>
</dbReference>
<evidence type="ECO:0000256" key="1">
    <source>
        <dbReference type="ARBA" id="ARBA00022441"/>
    </source>
</evidence>
<feature type="region of interest" description="Disordered" evidence="3">
    <location>
        <begin position="643"/>
        <end position="662"/>
    </location>
</feature>
<feature type="domain" description="BTB" evidence="4">
    <location>
        <begin position="85"/>
        <end position="110"/>
    </location>
</feature>
<comment type="caution">
    <text evidence="5">The sequence shown here is derived from an EMBL/GenBank/DDBJ whole genome shotgun (WGS) entry which is preliminary data.</text>
</comment>
<dbReference type="PROSITE" id="PS50097">
    <property type="entry name" value="BTB"/>
    <property type="match status" value="1"/>
</dbReference>
<dbReference type="PANTHER" id="PTHR24412:SF192">
    <property type="entry name" value="KELCH REPEAT AND BTB DOMAIN-CONTAINING PROTEIN 2"/>
    <property type="match status" value="1"/>
</dbReference>
<proteinExistence type="predicted"/>
<evidence type="ECO:0000313" key="6">
    <source>
        <dbReference type="Proteomes" id="UP001152622"/>
    </source>
</evidence>
<dbReference type="Proteomes" id="UP001152622">
    <property type="component" value="Chromosome 2"/>
</dbReference>
<name>A0A9Q1G8I6_SYNKA</name>
<dbReference type="InterPro" id="IPR015915">
    <property type="entry name" value="Kelch-typ_b-propeller"/>
</dbReference>